<comment type="subcellular location">
    <subcellularLocation>
        <location evidence="1">Membrane</location>
        <topology evidence="1">Single-pass membrane protein</topology>
    </subcellularLocation>
</comment>
<evidence type="ECO:0008006" key="11">
    <source>
        <dbReference type="Google" id="ProtNLM"/>
    </source>
</evidence>
<name>A0A507AL66_9PEZI</name>
<feature type="transmembrane region" description="Helical" evidence="8">
    <location>
        <begin position="36"/>
        <end position="58"/>
    </location>
</feature>
<dbReference type="OrthoDB" id="3687641at2759"/>
<evidence type="ECO:0000256" key="6">
    <source>
        <dbReference type="ARBA" id="ARBA00023180"/>
    </source>
</evidence>
<dbReference type="GeneID" id="41968590"/>
<keyword evidence="2 8" id="KW-0812">Transmembrane</keyword>
<evidence type="ECO:0000256" key="8">
    <source>
        <dbReference type="SAM" id="Phobius"/>
    </source>
</evidence>
<keyword evidence="6" id="KW-0325">Glycoprotein</keyword>
<dbReference type="PANTHER" id="PTHR33365">
    <property type="entry name" value="YALI0B05434P"/>
    <property type="match status" value="1"/>
</dbReference>
<dbReference type="EMBL" id="SKBQ01000004">
    <property type="protein sequence ID" value="TPX11325.1"/>
    <property type="molecule type" value="Genomic_DNA"/>
</dbReference>
<evidence type="ECO:0000256" key="4">
    <source>
        <dbReference type="ARBA" id="ARBA00023026"/>
    </source>
</evidence>
<dbReference type="GO" id="GO:0016020">
    <property type="term" value="C:membrane"/>
    <property type="evidence" value="ECO:0007669"/>
    <property type="project" value="UniProtKB-SubCell"/>
</dbReference>
<dbReference type="GO" id="GO:0043386">
    <property type="term" value="P:mycotoxin biosynthetic process"/>
    <property type="evidence" value="ECO:0007669"/>
    <property type="project" value="InterPro"/>
</dbReference>
<evidence type="ECO:0000256" key="5">
    <source>
        <dbReference type="ARBA" id="ARBA00023136"/>
    </source>
</evidence>
<dbReference type="InterPro" id="IPR021765">
    <property type="entry name" value="UstYa-like"/>
</dbReference>
<organism evidence="9 10">
    <name type="scientific">Thyridium curvatum</name>
    <dbReference type="NCBI Taxonomy" id="1093900"/>
    <lineage>
        <taxon>Eukaryota</taxon>
        <taxon>Fungi</taxon>
        <taxon>Dikarya</taxon>
        <taxon>Ascomycota</taxon>
        <taxon>Pezizomycotina</taxon>
        <taxon>Sordariomycetes</taxon>
        <taxon>Sordariomycetidae</taxon>
        <taxon>Thyridiales</taxon>
        <taxon>Thyridiaceae</taxon>
        <taxon>Thyridium</taxon>
    </lineage>
</organism>
<proteinExistence type="inferred from homology"/>
<accession>A0A507AL66</accession>
<evidence type="ECO:0000313" key="9">
    <source>
        <dbReference type="EMBL" id="TPX11325.1"/>
    </source>
</evidence>
<keyword evidence="10" id="KW-1185">Reference proteome</keyword>
<dbReference type="RefSeq" id="XP_030993036.1">
    <property type="nucleotide sequence ID" value="XM_031134204.1"/>
</dbReference>
<evidence type="ECO:0000256" key="3">
    <source>
        <dbReference type="ARBA" id="ARBA00022989"/>
    </source>
</evidence>
<evidence type="ECO:0000256" key="2">
    <source>
        <dbReference type="ARBA" id="ARBA00022692"/>
    </source>
</evidence>
<comment type="caution">
    <text evidence="9">The sequence shown here is derived from an EMBL/GenBank/DDBJ whole genome shotgun (WGS) entry which is preliminary data.</text>
</comment>
<dbReference type="PANTHER" id="PTHR33365:SF13">
    <property type="entry name" value="TAT PATHWAY SIGNAL SEQUENCE"/>
    <property type="match status" value="1"/>
</dbReference>
<dbReference type="STRING" id="1093900.A0A507AL66"/>
<protein>
    <recommendedName>
        <fullName evidence="11">Tat pathway signal sequence</fullName>
    </recommendedName>
</protein>
<keyword evidence="5 8" id="KW-0472">Membrane</keyword>
<keyword evidence="3 8" id="KW-1133">Transmembrane helix</keyword>
<evidence type="ECO:0000256" key="7">
    <source>
        <dbReference type="ARBA" id="ARBA00035112"/>
    </source>
</evidence>
<dbReference type="InParanoid" id="A0A507AL66"/>
<sequence>METRERDGETIEGEDASFLHYSSQKRQSHTRNYRRWLEGGVLALLCLSIFLNILTYLANKRRDLDDICSVYTSQSASPIQQDVKIKYSTVQFEGSFSHPNSSAFRLPPGKEVDDAWFALGVQIHPDHHYVVPEHLAEKFGLDPGLAKVTPELGGGFPVLFEFEHHLHCLNLLRQSSYWAYRHYKDEGKGVFGHPEEGIRTHVNHCTDILRQQLMCQPDTGVFGQYWVKGEDELFVDFNTKHKCKNFWELKDWAVSHQVDPNKFRGLEVKQRPGDVVLDDIP</sequence>
<gene>
    <name evidence="9" type="ORF">E0L32_001143</name>
</gene>
<reference evidence="9 10" key="1">
    <citation type="submission" date="2019-06" db="EMBL/GenBank/DDBJ databases">
        <title>Draft genome sequence of the filamentous fungus Phialemoniopsis curvata isolated from diesel fuel.</title>
        <authorList>
            <person name="Varaljay V.A."/>
            <person name="Lyon W.J."/>
            <person name="Crouch A.L."/>
            <person name="Drake C.E."/>
            <person name="Hollomon J.M."/>
            <person name="Nadeau L.J."/>
            <person name="Nunn H.S."/>
            <person name="Stevenson B.S."/>
            <person name="Bojanowski C.L."/>
            <person name="Crookes-Goodson W.J."/>
        </authorList>
    </citation>
    <scope>NUCLEOTIDE SEQUENCE [LARGE SCALE GENOMIC DNA]</scope>
    <source>
        <strain evidence="9 10">D216</strain>
    </source>
</reference>
<comment type="similarity">
    <text evidence="7">Belongs to the ustYa family.</text>
</comment>
<dbReference type="AlphaFoldDB" id="A0A507AL66"/>
<dbReference type="Pfam" id="PF11807">
    <property type="entry name" value="UstYa"/>
    <property type="match status" value="1"/>
</dbReference>
<evidence type="ECO:0000256" key="1">
    <source>
        <dbReference type="ARBA" id="ARBA00004167"/>
    </source>
</evidence>
<keyword evidence="4" id="KW-0843">Virulence</keyword>
<dbReference type="Proteomes" id="UP000319257">
    <property type="component" value="Unassembled WGS sequence"/>
</dbReference>
<evidence type="ECO:0000313" key="10">
    <source>
        <dbReference type="Proteomes" id="UP000319257"/>
    </source>
</evidence>